<evidence type="ECO:0000259" key="6">
    <source>
        <dbReference type="PROSITE" id="PS50931"/>
    </source>
</evidence>
<evidence type="ECO:0000256" key="4">
    <source>
        <dbReference type="ARBA" id="ARBA00023163"/>
    </source>
</evidence>
<dbReference type="PROSITE" id="PS50931">
    <property type="entry name" value="HTH_LYSR"/>
    <property type="match status" value="1"/>
</dbReference>
<dbReference type="Gene3D" id="1.10.10.10">
    <property type="entry name" value="Winged helix-like DNA-binding domain superfamily/Winged helix DNA-binding domain"/>
    <property type="match status" value="1"/>
</dbReference>
<gene>
    <name evidence="7" type="ORF">DDE20_18570</name>
</gene>
<dbReference type="GO" id="GO:0003700">
    <property type="term" value="F:DNA-binding transcription factor activity"/>
    <property type="evidence" value="ECO:0007669"/>
    <property type="project" value="InterPro"/>
</dbReference>
<dbReference type="SUPFAM" id="SSF53850">
    <property type="entry name" value="Periplasmic binding protein-like II"/>
    <property type="match status" value="1"/>
</dbReference>
<dbReference type="RefSeq" id="WP_116560014.1">
    <property type="nucleotide sequence ID" value="NZ_QDKM01000019.1"/>
</dbReference>
<reference evidence="7 8" key="1">
    <citation type="submission" date="2018-04" db="EMBL/GenBank/DDBJ databases">
        <title>Pararhodobacter oceanense sp. nov., isolated from marine intertidal sediment.</title>
        <authorList>
            <person name="Wang X.-L."/>
            <person name="Du Z.-J."/>
        </authorList>
    </citation>
    <scope>NUCLEOTIDE SEQUENCE [LARGE SCALE GENOMIC DNA]</scope>
    <source>
        <strain evidence="7 8">AM505</strain>
    </source>
</reference>
<dbReference type="GO" id="GO:0043565">
    <property type="term" value="F:sequence-specific DNA binding"/>
    <property type="evidence" value="ECO:0007669"/>
    <property type="project" value="TreeGrafter"/>
</dbReference>
<dbReference type="InterPro" id="IPR036390">
    <property type="entry name" value="WH_DNA-bd_sf"/>
</dbReference>
<evidence type="ECO:0000313" key="7">
    <source>
        <dbReference type="EMBL" id="PVH27261.1"/>
    </source>
</evidence>
<keyword evidence="5" id="KW-0732">Signal</keyword>
<evidence type="ECO:0000256" key="1">
    <source>
        <dbReference type="ARBA" id="ARBA00009437"/>
    </source>
</evidence>
<dbReference type="InterPro" id="IPR005119">
    <property type="entry name" value="LysR_subst-bd"/>
</dbReference>
<protein>
    <recommendedName>
        <fullName evidence="6">HTH lysR-type domain-containing protein</fullName>
    </recommendedName>
</protein>
<keyword evidence="3" id="KW-0238">DNA-binding</keyword>
<comment type="caution">
    <text evidence="7">The sequence shown here is derived from an EMBL/GenBank/DDBJ whole genome shotgun (WGS) entry which is preliminary data.</text>
</comment>
<evidence type="ECO:0000256" key="3">
    <source>
        <dbReference type="ARBA" id="ARBA00023125"/>
    </source>
</evidence>
<feature type="chain" id="PRO_5015487749" description="HTH lysR-type domain-containing protein" evidence="5">
    <location>
        <begin position="23"/>
        <end position="293"/>
    </location>
</feature>
<dbReference type="Pfam" id="PF03466">
    <property type="entry name" value="LysR_substrate"/>
    <property type="match status" value="1"/>
</dbReference>
<dbReference type="GO" id="GO:0010628">
    <property type="term" value="P:positive regulation of gene expression"/>
    <property type="evidence" value="ECO:0007669"/>
    <property type="project" value="TreeGrafter"/>
</dbReference>
<feature type="domain" description="HTH lysR-type" evidence="6">
    <location>
        <begin position="1"/>
        <end position="59"/>
    </location>
</feature>
<evidence type="ECO:0000256" key="5">
    <source>
        <dbReference type="SAM" id="SignalP"/>
    </source>
</evidence>
<dbReference type="AlphaFoldDB" id="A0A2T8HP91"/>
<organism evidence="7 8">
    <name type="scientific">Pararhodobacter oceanensis</name>
    <dbReference type="NCBI Taxonomy" id="2172121"/>
    <lineage>
        <taxon>Bacteria</taxon>
        <taxon>Pseudomonadati</taxon>
        <taxon>Pseudomonadota</taxon>
        <taxon>Alphaproteobacteria</taxon>
        <taxon>Rhodobacterales</taxon>
        <taxon>Paracoccaceae</taxon>
        <taxon>Pararhodobacter</taxon>
    </lineage>
</organism>
<dbReference type="PANTHER" id="PTHR30427:SF1">
    <property type="entry name" value="TRANSCRIPTIONAL ACTIVATOR PROTEIN LYSR"/>
    <property type="match status" value="1"/>
</dbReference>
<name>A0A2T8HP91_9RHOB</name>
<evidence type="ECO:0000313" key="8">
    <source>
        <dbReference type="Proteomes" id="UP000245911"/>
    </source>
</evidence>
<dbReference type="InterPro" id="IPR000847">
    <property type="entry name" value="LysR_HTH_N"/>
</dbReference>
<accession>A0A2T8HP91</accession>
<proteinExistence type="inferred from homology"/>
<dbReference type="Gene3D" id="3.40.190.290">
    <property type="match status" value="1"/>
</dbReference>
<dbReference type="InterPro" id="IPR036388">
    <property type="entry name" value="WH-like_DNA-bd_sf"/>
</dbReference>
<feature type="signal peptide" evidence="5">
    <location>
        <begin position="1"/>
        <end position="22"/>
    </location>
</feature>
<dbReference type="Pfam" id="PF00126">
    <property type="entry name" value="HTH_1"/>
    <property type="match status" value="1"/>
</dbReference>
<comment type="similarity">
    <text evidence="1">Belongs to the LysR transcriptional regulatory family.</text>
</comment>
<dbReference type="SUPFAM" id="SSF46785">
    <property type="entry name" value="Winged helix' DNA-binding domain"/>
    <property type="match status" value="1"/>
</dbReference>
<dbReference type="PRINTS" id="PR00039">
    <property type="entry name" value="HTHLYSR"/>
</dbReference>
<evidence type="ECO:0000256" key="2">
    <source>
        <dbReference type="ARBA" id="ARBA00023015"/>
    </source>
</evidence>
<sequence length="293" mass="32487">MSFFRRIQVFRTVMMSATLADAASRLFLTQPAVTKQLRSLEAHLGVRLFERSGHRLQPNRMAQALFRESESAVAEMEKLEGFALSLQRERERPLRIVVMPMIARLWLPERVSQLFQQMPETRFEVRVALSEKIIGLLDDDLADIGIGLIGRRISTKNAQLLLSTDAVAILPMGHHLSGAESISALDLADEKLILLDLASQARKEMLSAFASAGLTPNIQAEVELEETAVALVEAGQGVSVIDSYTAEQRRRSGAKIEIVMFEPRLAMQIGLMHNNSAVQSEEASRALRILAGE</sequence>
<dbReference type="Proteomes" id="UP000245911">
    <property type="component" value="Unassembled WGS sequence"/>
</dbReference>
<keyword evidence="4" id="KW-0804">Transcription</keyword>
<dbReference type="EMBL" id="QDKM01000019">
    <property type="protein sequence ID" value="PVH27261.1"/>
    <property type="molecule type" value="Genomic_DNA"/>
</dbReference>
<dbReference type="PANTHER" id="PTHR30427">
    <property type="entry name" value="TRANSCRIPTIONAL ACTIVATOR PROTEIN LYSR"/>
    <property type="match status" value="1"/>
</dbReference>
<dbReference type="OrthoDB" id="7260751at2"/>
<keyword evidence="2" id="KW-0805">Transcription regulation</keyword>
<keyword evidence="8" id="KW-1185">Reference proteome</keyword>